<sequence length="121" mass="13048">MAFHAAFPGATSRIAHAPSWAEAGDHPEAPAPEWESSAPLIKLEAWVGATNAVKGITSDTRIDRIPNDIIFLDLIYSTPKVDTMIRVLEEPVGTRRNTCSRLSALNTTFGREISNGNDACG</sequence>
<reference evidence="1 2" key="1">
    <citation type="submission" date="2015-06" db="EMBL/GenBank/DDBJ databases">
        <title>New insights into the roles of widespread benthic archaea in carbon and nitrogen cycling.</title>
        <authorList>
            <person name="Lazar C.S."/>
            <person name="Baker B.J."/>
            <person name="Seitz K.W."/>
            <person name="Hyde A.S."/>
            <person name="Dick G.J."/>
            <person name="Hinrichs K.-U."/>
            <person name="Teske A.P."/>
        </authorList>
    </citation>
    <scope>NUCLEOTIDE SEQUENCE [LARGE SCALE GENOMIC DNA]</scope>
    <source>
        <strain evidence="1">DG-45</strain>
    </source>
</reference>
<accession>A0A0M0BPB5</accession>
<gene>
    <name evidence="1" type="ORF">AC482_04390</name>
</gene>
<dbReference type="EMBL" id="LFWZ01000037">
    <property type="protein sequence ID" value="KON30200.1"/>
    <property type="molecule type" value="Genomic_DNA"/>
</dbReference>
<organism evidence="1 2">
    <name type="scientific">miscellaneous Crenarchaeota group-15 archaeon DG-45</name>
    <dbReference type="NCBI Taxonomy" id="1685127"/>
    <lineage>
        <taxon>Archaea</taxon>
        <taxon>Candidatus Bathyarchaeota</taxon>
        <taxon>MCG-15</taxon>
    </lineage>
</organism>
<evidence type="ECO:0000313" key="2">
    <source>
        <dbReference type="Proteomes" id="UP000037210"/>
    </source>
</evidence>
<dbReference type="Proteomes" id="UP000037210">
    <property type="component" value="Unassembled WGS sequence"/>
</dbReference>
<comment type="caution">
    <text evidence="1">The sequence shown here is derived from an EMBL/GenBank/DDBJ whole genome shotgun (WGS) entry which is preliminary data.</text>
</comment>
<dbReference type="AlphaFoldDB" id="A0A0M0BPB5"/>
<evidence type="ECO:0000313" key="1">
    <source>
        <dbReference type="EMBL" id="KON30200.1"/>
    </source>
</evidence>
<proteinExistence type="predicted"/>
<protein>
    <submittedName>
        <fullName evidence="1">Uncharacterized protein</fullName>
    </submittedName>
</protein>
<name>A0A0M0BPB5_9ARCH</name>